<feature type="domain" description="Response regulatory" evidence="5">
    <location>
        <begin position="6"/>
        <end position="122"/>
    </location>
</feature>
<accession>A0A1H8AAM4</accession>
<organism evidence="6 7">
    <name type="scientific">Chitinophaga rupis</name>
    <dbReference type="NCBI Taxonomy" id="573321"/>
    <lineage>
        <taxon>Bacteria</taxon>
        <taxon>Pseudomonadati</taxon>
        <taxon>Bacteroidota</taxon>
        <taxon>Chitinophagia</taxon>
        <taxon>Chitinophagales</taxon>
        <taxon>Chitinophagaceae</taxon>
        <taxon>Chitinophaga</taxon>
    </lineage>
</organism>
<dbReference type="GO" id="GO:0000160">
    <property type="term" value="P:phosphorelay signal transduction system"/>
    <property type="evidence" value="ECO:0007669"/>
    <property type="project" value="InterPro"/>
</dbReference>
<dbReference type="SUPFAM" id="SSF52172">
    <property type="entry name" value="CheY-like"/>
    <property type="match status" value="1"/>
</dbReference>
<dbReference type="SMART" id="SM00448">
    <property type="entry name" value="REC"/>
    <property type="match status" value="1"/>
</dbReference>
<dbReference type="GO" id="GO:0006355">
    <property type="term" value="P:regulation of DNA-templated transcription"/>
    <property type="evidence" value="ECO:0007669"/>
    <property type="project" value="InterPro"/>
</dbReference>
<dbReference type="GO" id="GO:0003677">
    <property type="term" value="F:DNA binding"/>
    <property type="evidence" value="ECO:0007669"/>
    <property type="project" value="UniProtKB-KW"/>
</dbReference>
<evidence type="ECO:0000256" key="1">
    <source>
        <dbReference type="ARBA" id="ARBA00022553"/>
    </source>
</evidence>
<dbReference type="Proteomes" id="UP000198984">
    <property type="component" value="Unassembled WGS sequence"/>
</dbReference>
<sequence length="224" mass="25717">MAEQIKVAIADDHKIFRSGVINTLTPYDNINVIFEAEDGEHLLKIMDEQQPDVILMDLKMPNMDGIQATIQVKERYPDIKVIILTMYEDDNFIVHLVENGANAYLLKNAEPEEIYEAICTTYEKGFYFSENVNLALLKKVLHKNKQQFKPTFKSNSANTELQLNDREKEVLQLICNECTTQEISEKIFLSPRTVEGIRQKLLEKTSAKNTVGLVIYAFRNGLIE</sequence>
<dbReference type="InterPro" id="IPR039420">
    <property type="entry name" value="WalR-like"/>
</dbReference>
<dbReference type="STRING" id="573321.SAMN04488505_105381"/>
<feature type="domain" description="HTH luxR-type" evidence="4">
    <location>
        <begin position="156"/>
        <end position="221"/>
    </location>
</feature>
<evidence type="ECO:0000259" key="4">
    <source>
        <dbReference type="PROSITE" id="PS50043"/>
    </source>
</evidence>
<dbReference type="InterPro" id="IPR058245">
    <property type="entry name" value="NreC/VraR/RcsB-like_REC"/>
</dbReference>
<keyword evidence="7" id="KW-1185">Reference proteome</keyword>
<evidence type="ECO:0000256" key="3">
    <source>
        <dbReference type="PROSITE-ProRule" id="PRU00169"/>
    </source>
</evidence>
<protein>
    <submittedName>
        <fullName evidence="6">Two component transcriptional regulator, LuxR family</fullName>
    </submittedName>
</protein>
<dbReference type="CDD" id="cd17535">
    <property type="entry name" value="REC_NarL-like"/>
    <property type="match status" value="1"/>
</dbReference>
<dbReference type="RefSeq" id="WP_089917089.1">
    <property type="nucleotide sequence ID" value="NZ_FOBB01000005.1"/>
</dbReference>
<evidence type="ECO:0000313" key="7">
    <source>
        <dbReference type="Proteomes" id="UP000198984"/>
    </source>
</evidence>
<evidence type="ECO:0000256" key="2">
    <source>
        <dbReference type="ARBA" id="ARBA00023125"/>
    </source>
</evidence>
<dbReference type="OrthoDB" id="9797341at2"/>
<name>A0A1H8AAM4_9BACT</name>
<reference evidence="6 7" key="1">
    <citation type="submission" date="2016-10" db="EMBL/GenBank/DDBJ databases">
        <authorList>
            <person name="de Groot N.N."/>
        </authorList>
    </citation>
    <scope>NUCLEOTIDE SEQUENCE [LARGE SCALE GENOMIC DNA]</scope>
    <source>
        <strain evidence="6 7">DSM 21039</strain>
    </source>
</reference>
<keyword evidence="2" id="KW-0238">DNA-binding</keyword>
<evidence type="ECO:0000259" key="5">
    <source>
        <dbReference type="PROSITE" id="PS50110"/>
    </source>
</evidence>
<evidence type="ECO:0000313" key="6">
    <source>
        <dbReference type="EMBL" id="SEM67932.1"/>
    </source>
</evidence>
<dbReference type="Pfam" id="PF00072">
    <property type="entry name" value="Response_reg"/>
    <property type="match status" value="1"/>
</dbReference>
<dbReference type="Pfam" id="PF00196">
    <property type="entry name" value="GerE"/>
    <property type="match status" value="1"/>
</dbReference>
<dbReference type="InterPro" id="IPR011006">
    <property type="entry name" value="CheY-like_superfamily"/>
</dbReference>
<gene>
    <name evidence="6" type="ORF">SAMN04488505_105381</name>
</gene>
<dbReference type="AlphaFoldDB" id="A0A1H8AAM4"/>
<dbReference type="PROSITE" id="PS50043">
    <property type="entry name" value="HTH_LUXR_2"/>
    <property type="match status" value="1"/>
</dbReference>
<feature type="modified residue" description="4-aspartylphosphate" evidence="3">
    <location>
        <position position="57"/>
    </location>
</feature>
<dbReference type="InterPro" id="IPR016032">
    <property type="entry name" value="Sig_transdc_resp-reg_C-effctor"/>
</dbReference>
<dbReference type="PANTHER" id="PTHR43214:SF43">
    <property type="entry name" value="TWO-COMPONENT RESPONSE REGULATOR"/>
    <property type="match status" value="1"/>
</dbReference>
<dbReference type="InterPro" id="IPR001789">
    <property type="entry name" value="Sig_transdc_resp-reg_receiver"/>
</dbReference>
<dbReference type="InterPro" id="IPR000792">
    <property type="entry name" value="Tscrpt_reg_LuxR_C"/>
</dbReference>
<dbReference type="PROSITE" id="PS50110">
    <property type="entry name" value="RESPONSE_REGULATORY"/>
    <property type="match status" value="1"/>
</dbReference>
<keyword evidence="1 3" id="KW-0597">Phosphoprotein</keyword>
<proteinExistence type="predicted"/>
<dbReference type="SUPFAM" id="SSF46894">
    <property type="entry name" value="C-terminal effector domain of the bipartite response regulators"/>
    <property type="match status" value="1"/>
</dbReference>
<dbReference type="EMBL" id="FOBB01000005">
    <property type="protein sequence ID" value="SEM67932.1"/>
    <property type="molecule type" value="Genomic_DNA"/>
</dbReference>
<dbReference type="SMART" id="SM00421">
    <property type="entry name" value="HTH_LUXR"/>
    <property type="match status" value="1"/>
</dbReference>
<dbReference type="Gene3D" id="3.40.50.2300">
    <property type="match status" value="1"/>
</dbReference>
<dbReference type="PANTHER" id="PTHR43214">
    <property type="entry name" value="TWO-COMPONENT RESPONSE REGULATOR"/>
    <property type="match status" value="1"/>
</dbReference>
<dbReference type="CDD" id="cd06170">
    <property type="entry name" value="LuxR_C_like"/>
    <property type="match status" value="1"/>
</dbReference>